<gene>
    <name evidence="10" type="ORF">BMR96_03580</name>
</gene>
<accession>A0A1X0VEN2</accession>
<evidence type="ECO:0000256" key="4">
    <source>
        <dbReference type="ARBA" id="ARBA00022475"/>
    </source>
</evidence>
<feature type="transmembrane region" description="Helical" evidence="9">
    <location>
        <begin position="158"/>
        <end position="177"/>
    </location>
</feature>
<dbReference type="Pfam" id="PF12822">
    <property type="entry name" value="ECF_trnsprt"/>
    <property type="match status" value="1"/>
</dbReference>
<keyword evidence="7 8" id="KW-0472">Membrane</keyword>
<dbReference type="STRING" id="33968.BMS77_05130"/>
<comment type="function">
    <text evidence="8">Probably a riboflavin-binding protein that interacts with the energy-coupling factor (ECF) ABC-transporter complex.</text>
</comment>
<evidence type="ECO:0000256" key="7">
    <source>
        <dbReference type="ARBA" id="ARBA00023136"/>
    </source>
</evidence>
<dbReference type="GO" id="GO:0005886">
    <property type="term" value="C:plasma membrane"/>
    <property type="evidence" value="ECO:0007669"/>
    <property type="project" value="UniProtKB-SubCell"/>
</dbReference>
<evidence type="ECO:0000256" key="9">
    <source>
        <dbReference type="SAM" id="Phobius"/>
    </source>
</evidence>
<dbReference type="EMBL" id="MPLS01000008">
    <property type="protein sequence ID" value="ORI98161.1"/>
    <property type="molecule type" value="Genomic_DNA"/>
</dbReference>
<feature type="transmembrane region" description="Helical" evidence="9">
    <location>
        <begin position="85"/>
        <end position="104"/>
    </location>
</feature>
<evidence type="ECO:0000256" key="2">
    <source>
        <dbReference type="ARBA" id="ARBA00005540"/>
    </source>
</evidence>
<feature type="transmembrane region" description="Helical" evidence="9">
    <location>
        <begin position="14"/>
        <end position="36"/>
    </location>
</feature>
<dbReference type="RefSeq" id="WP_080519206.1">
    <property type="nucleotide sequence ID" value="NZ_MPLS01000008.1"/>
</dbReference>
<dbReference type="PANTHER" id="PTHR38438">
    <property type="entry name" value="RIBOFLAVIN TRANSPORTER RIBU"/>
    <property type="match status" value="1"/>
</dbReference>
<keyword evidence="5 9" id="KW-0812">Transmembrane</keyword>
<dbReference type="Gene3D" id="1.10.1760.20">
    <property type="match status" value="1"/>
</dbReference>
<evidence type="ECO:0000313" key="11">
    <source>
        <dbReference type="Proteomes" id="UP000192288"/>
    </source>
</evidence>
<proteinExistence type="inferred from homology"/>
<reference evidence="10 11" key="1">
    <citation type="journal article" date="2017" name="Front. Microbiol.">
        <title>Genomic Characterization of Dairy Associated Leuconostoc Species and Diversity of Leuconostocs in Undefined Mixed Mesophilic Starter Cultures.</title>
        <authorList>
            <person name="Frantzen C.A."/>
            <person name="Kot W."/>
            <person name="Pedersen T.B."/>
            <person name="Ardo Y.M."/>
            <person name="Broadbent J.R."/>
            <person name="Neve H."/>
            <person name="Hansen L.H."/>
            <person name="Dal Bello F."/>
            <person name="Ostlie H.M."/>
            <person name="Kleppen H.P."/>
            <person name="Vogensen F.K."/>
            <person name="Holo H."/>
        </authorList>
    </citation>
    <scope>NUCLEOTIDE SEQUENCE [LARGE SCALE GENOMIC DNA]</scope>
    <source>
        <strain evidence="10 11">LMGCF08</strain>
    </source>
</reference>
<comment type="subcellular location">
    <subcellularLocation>
        <location evidence="1">Cell membrane</location>
        <topology evidence="1">Multi-pass membrane protein</topology>
    </subcellularLocation>
</comment>
<comment type="similarity">
    <text evidence="2 8">Belongs to the prokaryotic riboflavin transporter (P-RFT) (TC 2.A.87) family.</text>
</comment>
<keyword evidence="4 8" id="KW-1003">Cell membrane</keyword>
<organism evidence="10 11">
    <name type="scientific">Leuconostoc pseudomesenteroides</name>
    <dbReference type="NCBI Taxonomy" id="33968"/>
    <lineage>
        <taxon>Bacteria</taxon>
        <taxon>Bacillati</taxon>
        <taxon>Bacillota</taxon>
        <taxon>Bacilli</taxon>
        <taxon>Lactobacillales</taxon>
        <taxon>Lactobacillaceae</taxon>
        <taxon>Leuconostoc</taxon>
    </lineage>
</organism>
<evidence type="ECO:0000256" key="1">
    <source>
        <dbReference type="ARBA" id="ARBA00004651"/>
    </source>
</evidence>
<comment type="caution">
    <text evidence="10">The sequence shown here is derived from an EMBL/GenBank/DDBJ whole genome shotgun (WGS) entry which is preliminary data.</text>
</comment>
<evidence type="ECO:0000256" key="8">
    <source>
        <dbReference type="PIRNR" id="PIRNR037778"/>
    </source>
</evidence>
<evidence type="ECO:0000256" key="6">
    <source>
        <dbReference type="ARBA" id="ARBA00022989"/>
    </source>
</evidence>
<dbReference type="eggNOG" id="COG3601">
    <property type="taxonomic scope" value="Bacteria"/>
</dbReference>
<protein>
    <recommendedName>
        <fullName evidence="8">Riboflavin transporter</fullName>
    </recommendedName>
</protein>
<dbReference type="PIRSF" id="PIRSF037778">
    <property type="entry name" value="UCP037778_transp_RibU"/>
    <property type="match status" value="1"/>
</dbReference>
<keyword evidence="3 8" id="KW-0813">Transport</keyword>
<dbReference type="Proteomes" id="UP000192288">
    <property type="component" value="Unassembled WGS sequence"/>
</dbReference>
<evidence type="ECO:0000256" key="5">
    <source>
        <dbReference type="ARBA" id="ARBA00022692"/>
    </source>
</evidence>
<dbReference type="AlphaFoldDB" id="A0A1X0VEN2"/>
<sequence>MLLTTTPVQRVQRLTLIAILSAISFGLMLFPQLPLIPGADFLKLDFSIVPIIIALSWLGMTAAIWVVFLRTILKLILANEGVNTYLGLPVNVAVVLTFILVLGLMMSQKMQWHQKLIAMVISVIAITVVAMIINWLVAIPLYATFANFDINRLIGIKTYLFGMVMPFNLIQGIIWFVTGEIVKASLTPLWHKIVS</sequence>
<name>A0A1X0VEN2_LEUPS</name>
<dbReference type="InterPro" id="IPR024529">
    <property type="entry name" value="ECF_trnsprt_substrate-spec"/>
</dbReference>
<dbReference type="GO" id="GO:0032217">
    <property type="term" value="F:riboflavin transmembrane transporter activity"/>
    <property type="evidence" value="ECO:0007669"/>
    <property type="project" value="UniProtKB-UniRule"/>
</dbReference>
<evidence type="ECO:0000256" key="3">
    <source>
        <dbReference type="ARBA" id="ARBA00022448"/>
    </source>
</evidence>
<keyword evidence="6 9" id="KW-1133">Transmembrane helix</keyword>
<dbReference type="InterPro" id="IPR025720">
    <property type="entry name" value="RibU"/>
</dbReference>
<feature type="transmembrane region" description="Helical" evidence="9">
    <location>
        <begin position="116"/>
        <end position="138"/>
    </location>
</feature>
<evidence type="ECO:0000313" key="10">
    <source>
        <dbReference type="EMBL" id="ORI98161.1"/>
    </source>
</evidence>
<dbReference type="PANTHER" id="PTHR38438:SF1">
    <property type="entry name" value="RIBOFLAVIN TRANSPORTER RIBU"/>
    <property type="match status" value="1"/>
</dbReference>
<feature type="transmembrane region" description="Helical" evidence="9">
    <location>
        <begin position="48"/>
        <end position="73"/>
    </location>
</feature>